<evidence type="ECO:0000313" key="1">
    <source>
        <dbReference type="EMBL" id="OHT06105.1"/>
    </source>
</evidence>
<comment type="caution">
    <text evidence="1">The sequence shown here is derived from an EMBL/GenBank/DDBJ whole genome shotgun (WGS) entry which is preliminary data.</text>
</comment>
<evidence type="ECO:0000313" key="2">
    <source>
        <dbReference type="Proteomes" id="UP000179807"/>
    </source>
</evidence>
<accession>A0A1J4K3T3</accession>
<gene>
    <name evidence="1" type="ORF">TRFO_26033</name>
</gene>
<name>A0A1J4K3T3_9EUKA</name>
<protein>
    <submittedName>
        <fullName evidence="1">Uncharacterized protein</fullName>
    </submittedName>
</protein>
<reference evidence="1" key="1">
    <citation type="submission" date="2016-10" db="EMBL/GenBank/DDBJ databases">
        <authorList>
            <person name="Benchimol M."/>
            <person name="Almeida L.G."/>
            <person name="Vasconcelos A.T."/>
            <person name="Perreira-Neves A."/>
            <person name="Rosa I.A."/>
            <person name="Tasca T."/>
            <person name="Bogo M.R."/>
            <person name="de Souza W."/>
        </authorList>
    </citation>
    <scope>NUCLEOTIDE SEQUENCE [LARGE SCALE GENOMIC DNA]</scope>
    <source>
        <strain evidence="1">K</strain>
    </source>
</reference>
<dbReference type="Proteomes" id="UP000179807">
    <property type="component" value="Unassembled WGS sequence"/>
</dbReference>
<proteinExistence type="predicted"/>
<organism evidence="1 2">
    <name type="scientific">Tritrichomonas foetus</name>
    <dbReference type="NCBI Taxonomy" id="1144522"/>
    <lineage>
        <taxon>Eukaryota</taxon>
        <taxon>Metamonada</taxon>
        <taxon>Parabasalia</taxon>
        <taxon>Tritrichomonadida</taxon>
        <taxon>Tritrichomonadidae</taxon>
        <taxon>Tritrichomonas</taxon>
    </lineage>
</organism>
<dbReference type="RefSeq" id="XP_068359241.1">
    <property type="nucleotide sequence ID" value="XM_068504704.1"/>
</dbReference>
<dbReference type="GeneID" id="94839408"/>
<dbReference type="EMBL" id="MLAK01000737">
    <property type="protein sequence ID" value="OHT06105.1"/>
    <property type="molecule type" value="Genomic_DNA"/>
</dbReference>
<dbReference type="AlphaFoldDB" id="A0A1J4K3T3"/>
<sequence length="145" mass="15936">MTVNDTPVPIDAMTYSPSFSICPVPPNIRTFDRSFRRVSTANAFESISSPLWGWIGRDLKNSEYKQDPAPTAPNFLMPFGANFFSNLTSVGWPSSFWPYVSMLLKYGSISSNLVLKCSNFIVPSSSISATLVSELPRSTPSNAIV</sequence>
<keyword evidence="2" id="KW-1185">Reference proteome</keyword>
<dbReference type="VEuPathDB" id="TrichDB:TRFO_26033"/>